<gene>
    <name evidence="2" type="ORF">EKL94_13810</name>
</gene>
<dbReference type="Gene3D" id="1.20.120.1090">
    <property type="match status" value="1"/>
</dbReference>
<dbReference type="EMBL" id="RXLZ01000039">
    <property type="protein sequence ID" value="RTQ87972.1"/>
    <property type="molecule type" value="Genomic_DNA"/>
</dbReference>
<sequence>MTSTYQVTLTPAPKDEADIRFDPLPPALIAHMQHQRAQVAALVASAFPTVPVQWPLLPSTLQRVVDAELIDHDDCDGWEALGVAFGDCLAQRVPELAWTQVTDAWGVDAVLRYGEANSIVSAVTMLIKRVEEGEVIEINHLLEALEELIIQQALKPS</sequence>
<accession>A0A3S0JKL1</accession>
<dbReference type="Proteomes" id="UP000271705">
    <property type="component" value="Unassembled WGS sequence"/>
</dbReference>
<dbReference type="InterPro" id="IPR024266">
    <property type="entry name" value="DUF3806"/>
</dbReference>
<name>A0A3S0JKL1_STEMA</name>
<dbReference type="AlphaFoldDB" id="A0A3S0JKL1"/>
<comment type="caution">
    <text evidence="2">The sequence shown here is derived from an EMBL/GenBank/DDBJ whole genome shotgun (WGS) entry which is preliminary data.</text>
</comment>
<evidence type="ECO:0000313" key="2">
    <source>
        <dbReference type="EMBL" id="RTQ87972.1"/>
    </source>
</evidence>
<proteinExistence type="predicted"/>
<protein>
    <submittedName>
        <fullName evidence="2">DUF3806 domain-containing protein</fullName>
    </submittedName>
</protein>
<organism evidence="2 3">
    <name type="scientific">Stenotrophomonas maltophilia</name>
    <name type="common">Pseudomonas maltophilia</name>
    <name type="synonym">Xanthomonas maltophilia</name>
    <dbReference type="NCBI Taxonomy" id="40324"/>
    <lineage>
        <taxon>Bacteria</taxon>
        <taxon>Pseudomonadati</taxon>
        <taxon>Pseudomonadota</taxon>
        <taxon>Gammaproteobacteria</taxon>
        <taxon>Lysobacterales</taxon>
        <taxon>Lysobacteraceae</taxon>
        <taxon>Stenotrophomonas</taxon>
        <taxon>Stenotrophomonas maltophilia group</taxon>
    </lineage>
</organism>
<evidence type="ECO:0000313" key="3">
    <source>
        <dbReference type="Proteomes" id="UP000271705"/>
    </source>
</evidence>
<dbReference type="RefSeq" id="WP_126929511.1">
    <property type="nucleotide sequence ID" value="NZ_RXLZ01000039.1"/>
</dbReference>
<reference evidence="2 3" key="1">
    <citation type="submission" date="2018-12" db="EMBL/GenBank/DDBJ databases">
        <authorList>
            <person name="Kartti S."/>
            <person name="Manni A."/>
            <person name="Chemao El Fihri M.W."/>
            <person name="Laamarti M."/>
            <person name="Temsamani L."/>
            <person name="El Jamali J.E."/>
            <person name="Ouadghiri M."/>
            <person name="Ibrahimi A."/>
            <person name="Filati-Maltouf A."/>
        </authorList>
    </citation>
    <scope>NUCLEOTIDE SEQUENCE [LARGE SCALE GENOMIC DNA]</scope>
    <source>
        <strain evidence="2 3">MDMC339</strain>
    </source>
</reference>
<evidence type="ECO:0000259" key="1">
    <source>
        <dbReference type="Pfam" id="PF12713"/>
    </source>
</evidence>
<dbReference type="Pfam" id="PF12713">
    <property type="entry name" value="DUF3806"/>
    <property type="match status" value="1"/>
</dbReference>
<feature type="domain" description="DUF3806" evidence="1">
    <location>
        <begin position="60"/>
        <end position="139"/>
    </location>
</feature>